<gene>
    <name evidence="1" type="ORF">METZ01_LOCUS350759</name>
</gene>
<reference evidence="1" key="1">
    <citation type="submission" date="2018-05" db="EMBL/GenBank/DDBJ databases">
        <authorList>
            <person name="Lanie J.A."/>
            <person name="Ng W.-L."/>
            <person name="Kazmierczak K.M."/>
            <person name="Andrzejewski T.M."/>
            <person name="Davidsen T.M."/>
            <person name="Wayne K.J."/>
            <person name="Tettelin H."/>
            <person name="Glass J.I."/>
            <person name="Rusch D."/>
            <person name="Podicherti R."/>
            <person name="Tsui H.-C.T."/>
            <person name="Winkler M.E."/>
        </authorList>
    </citation>
    <scope>NUCLEOTIDE SEQUENCE</scope>
</reference>
<proteinExistence type="predicted"/>
<dbReference type="EMBL" id="UINC01122226">
    <property type="protein sequence ID" value="SVC97905.1"/>
    <property type="molecule type" value="Genomic_DNA"/>
</dbReference>
<accession>A0A382RL55</accession>
<sequence length="43" mass="4789">MINPYQQRIQKEMVEVAGIEPASESTSIKATTCLAQALVLRLR</sequence>
<dbReference type="AlphaFoldDB" id="A0A382RL55"/>
<evidence type="ECO:0000313" key="1">
    <source>
        <dbReference type="EMBL" id="SVC97905.1"/>
    </source>
</evidence>
<protein>
    <submittedName>
        <fullName evidence="1">Uncharacterized protein</fullName>
    </submittedName>
</protein>
<organism evidence="1">
    <name type="scientific">marine metagenome</name>
    <dbReference type="NCBI Taxonomy" id="408172"/>
    <lineage>
        <taxon>unclassified sequences</taxon>
        <taxon>metagenomes</taxon>
        <taxon>ecological metagenomes</taxon>
    </lineage>
</organism>
<name>A0A382RL55_9ZZZZ</name>